<comment type="caution">
    <text evidence="3">The sequence shown here is derived from an EMBL/GenBank/DDBJ whole genome shotgun (WGS) entry which is preliminary data.</text>
</comment>
<dbReference type="SUPFAM" id="SSF53850">
    <property type="entry name" value="Periplasmic binding protein-like II"/>
    <property type="match status" value="1"/>
</dbReference>
<feature type="signal peptide" evidence="2">
    <location>
        <begin position="1"/>
        <end position="26"/>
    </location>
</feature>
<sequence>MRRFTRIALYAVYAAGCLSLAPAAVAADAWPGRPIRLVVPFAPGGGVDNVARALAARLTTGLGQSVVVENRIGAGGMIGTDYVAKADPDGYTLLMGTQTSLAVAPILTPSVPIDPRKAFAGAGLVASSPLLLVSNPGFAPRDVQQLIALAKQKPGEVNYGSGGIGTTPHMAGELLSLSAGIRMTHVAYKGEQPALTDVAGNQIPLMFSNLVAALPLVQSGKLRALAISTLQRSPALPDVPTVAESGVKGFDAATWFGVVAPKATPRAVVQRLGREIDAALKDPALRRTLESQGLAVQWKDPGEFDAYIAGEYEKWQRVIREAKISTQ</sequence>
<dbReference type="InterPro" id="IPR042100">
    <property type="entry name" value="Bug_dom1"/>
</dbReference>
<dbReference type="EMBL" id="BAABFO010000015">
    <property type="protein sequence ID" value="GAA4336496.1"/>
    <property type="molecule type" value="Genomic_DNA"/>
</dbReference>
<dbReference type="CDD" id="cd13578">
    <property type="entry name" value="PBP2_Bug27"/>
    <property type="match status" value="1"/>
</dbReference>
<name>A0ABP8HA35_9BURK</name>
<dbReference type="Gene3D" id="3.40.190.10">
    <property type="entry name" value="Periplasmic binding protein-like II"/>
    <property type="match status" value="1"/>
</dbReference>
<proteinExistence type="inferred from homology"/>
<feature type="chain" id="PRO_5045235098" evidence="2">
    <location>
        <begin position="27"/>
        <end position="327"/>
    </location>
</feature>
<reference evidence="4" key="1">
    <citation type="journal article" date="2019" name="Int. J. Syst. Evol. Microbiol.">
        <title>The Global Catalogue of Microorganisms (GCM) 10K type strain sequencing project: providing services to taxonomists for standard genome sequencing and annotation.</title>
        <authorList>
            <consortium name="The Broad Institute Genomics Platform"/>
            <consortium name="The Broad Institute Genome Sequencing Center for Infectious Disease"/>
            <person name="Wu L."/>
            <person name="Ma J."/>
        </authorList>
    </citation>
    <scope>NUCLEOTIDE SEQUENCE [LARGE SCALE GENOMIC DNA]</scope>
    <source>
        <strain evidence="4">JCM 17666</strain>
    </source>
</reference>
<dbReference type="Pfam" id="PF03401">
    <property type="entry name" value="TctC"/>
    <property type="match status" value="1"/>
</dbReference>
<evidence type="ECO:0000256" key="2">
    <source>
        <dbReference type="SAM" id="SignalP"/>
    </source>
</evidence>
<evidence type="ECO:0000256" key="1">
    <source>
        <dbReference type="ARBA" id="ARBA00006987"/>
    </source>
</evidence>
<protein>
    <submittedName>
        <fullName evidence="3">Tripartite tricarboxylate transporter substrate binding protein</fullName>
    </submittedName>
</protein>
<keyword evidence="2" id="KW-0732">Signal</keyword>
<dbReference type="PANTHER" id="PTHR42928:SF5">
    <property type="entry name" value="BLR1237 PROTEIN"/>
    <property type="match status" value="1"/>
</dbReference>
<evidence type="ECO:0000313" key="3">
    <source>
        <dbReference type="EMBL" id="GAA4336496.1"/>
    </source>
</evidence>
<comment type="similarity">
    <text evidence="1">Belongs to the UPF0065 (bug) family.</text>
</comment>
<dbReference type="PIRSF" id="PIRSF017082">
    <property type="entry name" value="YflP"/>
    <property type="match status" value="1"/>
</dbReference>
<keyword evidence="4" id="KW-1185">Reference proteome</keyword>
<dbReference type="Proteomes" id="UP001501671">
    <property type="component" value="Unassembled WGS sequence"/>
</dbReference>
<dbReference type="PANTHER" id="PTHR42928">
    <property type="entry name" value="TRICARBOXYLATE-BINDING PROTEIN"/>
    <property type="match status" value="1"/>
</dbReference>
<organism evidence="3 4">
    <name type="scientific">Pigmentiphaga soli</name>
    <dbReference type="NCBI Taxonomy" id="1007095"/>
    <lineage>
        <taxon>Bacteria</taxon>
        <taxon>Pseudomonadati</taxon>
        <taxon>Pseudomonadota</taxon>
        <taxon>Betaproteobacteria</taxon>
        <taxon>Burkholderiales</taxon>
        <taxon>Alcaligenaceae</taxon>
        <taxon>Pigmentiphaga</taxon>
    </lineage>
</organism>
<dbReference type="Gene3D" id="3.40.190.150">
    <property type="entry name" value="Bordetella uptake gene, domain 1"/>
    <property type="match status" value="1"/>
</dbReference>
<accession>A0ABP8HA35</accession>
<evidence type="ECO:0000313" key="4">
    <source>
        <dbReference type="Proteomes" id="UP001501671"/>
    </source>
</evidence>
<gene>
    <name evidence="3" type="ORF">GCM10023144_30880</name>
</gene>
<dbReference type="InterPro" id="IPR005064">
    <property type="entry name" value="BUG"/>
</dbReference>
<dbReference type="RefSeq" id="WP_345250757.1">
    <property type="nucleotide sequence ID" value="NZ_BAABFO010000015.1"/>
</dbReference>